<dbReference type="CDD" id="cd17536">
    <property type="entry name" value="REC_YesN-like"/>
    <property type="match status" value="1"/>
</dbReference>
<dbReference type="Pfam" id="PF12833">
    <property type="entry name" value="HTH_18"/>
    <property type="match status" value="1"/>
</dbReference>
<organism evidence="7 8">
    <name type="scientific">Paenibacillus borealis</name>
    <dbReference type="NCBI Taxonomy" id="160799"/>
    <lineage>
        <taxon>Bacteria</taxon>
        <taxon>Bacillati</taxon>
        <taxon>Bacillota</taxon>
        <taxon>Bacilli</taxon>
        <taxon>Bacillales</taxon>
        <taxon>Paenibacillaceae</taxon>
        <taxon>Paenibacillus</taxon>
    </lineage>
</organism>
<dbReference type="GO" id="GO:0000160">
    <property type="term" value="P:phosphorelay signal transduction system"/>
    <property type="evidence" value="ECO:0007669"/>
    <property type="project" value="InterPro"/>
</dbReference>
<dbReference type="SMART" id="SM00342">
    <property type="entry name" value="HTH_ARAC"/>
    <property type="match status" value="1"/>
</dbReference>
<dbReference type="SUPFAM" id="SSF46689">
    <property type="entry name" value="Homeodomain-like"/>
    <property type="match status" value="1"/>
</dbReference>
<dbReference type="InterPro" id="IPR001789">
    <property type="entry name" value="Sig_transdc_resp-reg_receiver"/>
</dbReference>
<protein>
    <recommendedName>
        <fullName evidence="9">AraC family transcriptional regulator</fullName>
    </recommendedName>
</protein>
<dbReference type="Pfam" id="PF00072">
    <property type="entry name" value="Response_reg"/>
    <property type="match status" value="1"/>
</dbReference>
<keyword evidence="3" id="KW-0804">Transcription</keyword>
<dbReference type="AlphaFoldDB" id="A0A089LHU0"/>
<name>A0A089LHU0_PAEBO</name>
<evidence type="ECO:0000259" key="5">
    <source>
        <dbReference type="PROSITE" id="PS01124"/>
    </source>
</evidence>
<evidence type="ECO:0000256" key="4">
    <source>
        <dbReference type="PROSITE-ProRule" id="PRU00169"/>
    </source>
</evidence>
<evidence type="ECO:0000256" key="1">
    <source>
        <dbReference type="ARBA" id="ARBA00023015"/>
    </source>
</evidence>
<evidence type="ECO:0000259" key="6">
    <source>
        <dbReference type="PROSITE" id="PS50110"/>
    </source>
</evidence>
<dbReference type="PRINTS" id="PR00032">
    <property type="entry name" value="HTHARAC"/>
</dbReference>
<dbReference type="KEGG" id="pbd:PBOR_18660"/>
<dbReference type="PANTHER" id="PTHR43280:SF2">
    <property type="entry name" value="HTH-TYPE TRANSCRIPTIONAL REGULATOR EXSA"/>
    <property type="match status" value="1"/>
</dbReference>
<dbReference type="EMBL" id="CP009285">
    <property type="protein sequence ID" value="AIQ58733.1"/>
    <property type="molecule type" value="Genomic_DNA"/>
</dbReference>
<evidence type="ECO:0000256" key="3">
    <source>
        <dbReference type="ARBA" id="ARBA00023163"/>
    </source>
</evidence>
<evidence type="ECO:0008006" key="9">
    <source>
        <dbReference type="Google" id="ProtNLM"/>
    </source>
</evidence>
<dbReference type="HOGENOM" id="CLU_000445_5_0_9"/>
<dbReference type="PROSITE" id="PS01124">
    <property type="entry name" value="HTH_ARAC_FAMILY_2"/>
    <property type="match status" value="1"/>
</dbReference>
<dbReference type="InterPro" id="IPR011006">
    <property type="entry name" value="CheY-like_superfamily"/>
</dbReference>
<dbReference type="SUPFAM" id="SSF52172">
    <property type="entry name" value="CheY-like"/>
    <property type="match status" value="1"/>
</dbReference>
<dbReference type="OrthoDB" id="2640518at2"/>
<evidence type="ECO:0000313" key="7">
    <source>
        <dbReference type="EMBL" id="AIQ58733.1"/>
    </source>
</evidence>
<keyword evidence="2" id="KW-0238">DNA-binding</keyword>
<dbReference type="SMART" id="SM00448">
    <property type="entry name" value="REC"/>
    <property type="match status" value="1"/>
</dbReference>
<feature type="domain" description="HTH araC/xylS-type" evidence="5">
    <location>
        <begin position="436"/>
        <end position="535"/>
    </location>
</feature>
<keyword evidence="8" id="KW-1185">Reference proteome</keyword>
<dbReference type="PANTHER" id="PTHR43280">
    <property type="entry name" value="ARAC-FAMILY TRANSCRIPTIONAL REGULATOR"/>
    <property type="match status" value="1"/>
</dbReference>
<accession>A0A089LHU0</accession>
<sequence length="548" mass="63119">MYKILVVDDEPRVSAGIKNFLLASDMNITYVETAINGFEAIDYLRMDRFDLVLTDIQMGRMSGIELMENIYMEQWNVPVIVISAHEKFDFAKKSLRLGAKDYLVKPVERTELLRVVRKALTQKELTGKSPEAESRQIQEQSRRNEWLMELVTQRNLTRKDIEDVTSELGELLQGQFFGVISSRIDYSEAGFSHQKVTLHDRKLLKYAAINIMNETLLEWKGLTFNGFGHSIISIIQLSAEEMGDPQVRVHSQIHMIGQMIAMNMKQYLNVEATIGLSTLDGDVLMLPRLMEEADTAAEWTKVHPGQRVFYYHDIAVQDNLSMVVWMSKVSAFMEQMKSAVESSGDLNPQSILSQLPVSDQSQEVMNSYCGMLIYRIYGLLVEYGQGNGVSLYDFNPDMVFQGLTGQQKLERLHRYIEDSVTFLQQLSKARDQNVISRITNYIQKNYRNPALKIQDISEEVHFSAAHLGYIFKRDMKTNLWDYVTALRMEEARRLMITTDKKRYEIAFAVGYESPEHFSRMFKRMLGLTPAEFRKQARGGDRTEAETET</sequence>
<dbReference type="InterPro" id="IPR009057">
    <property type="entry name" value="Homeodomain-like_sf"/>
</dbReference>
<keyword evidence="4" id="KW-0597">Phosphoprotein</keyword>
<dbReference type="Gene3D" id="3.40.50.2300">
    <property type="match status" value="1"/>
</dbReference>
<evidence type="ECO:0000256" key="2">
    <source>
        <dbReference type="ARBA" id="ARBA00023125"/>
    </source>
</evidence>
<proteinExistence type="predicted"/>
<dbReference type="GO" id="GO:0003700">
    <property type="term" value="F:DNA-binding transcription factor activity"/>
    <property type="evidence" value="ECO:0007669"/>
    <property type="project" value="InterPro"/>
</dbReference>
<dbReference type="Gene3D" id="1.10.10.60">
    <property type="entry name" value="Homeodomain-like"/>
    <property type="match status" value="2"/>
</dbReference>
<feature type="domain" description="Response regulatory" evidence="6">
    <location>
        <begin position="3"/>
        <end position="120"/>
    </location>
</feature>
<feature type="modified residue" description="4-aspartylphosphate" evidence="4">
    <location>
        <position position="55"/>
    </location>
</feature>
<dbReference type="InterPro" id="IPR018060">
    <property type="entry name" value="HTH_AraC"/>
</dbReference>
<dbReference type="Proteomes" id="UP000029518">
    <property type="component" value="Chromosome"/>
</dbReference>
<dbReference type="GO" id="GO:0043565">
    <property type="term" value="F:sequence-specific DNA binding"/>
    <property type="evidence" value="ECO:0007669"/>
    <property type="project" value="InterPro"/>
</dbReference>
<dbReference type="InterPro" id="IPR020449">
    <property type="entry name" value="Tscrpt_reg_AraC-type_HTH"/>
</dbReference>
<dbReference type="PROSITE" id="PS50110">
    <property type="entry name" value="RESPONSE_REGULATORY"/>
    <property type="match status" value="1"/>
</dbReference>
<gene>
    <name evidence="7" type="ORF">PBOR_18660</name>
</gene>
<dbReference type="RefSeq" id="WP_042213946.1">
    <property type="nucleotide sequence ID" value="NZ_CP009285.1"/>
</dbReference>
<reference evidence="7" key="1">
    <citation type="submission" date="2014-08" db="EMBL/GenBank/DDBJ databases">
        <title>Comparative genomics of the Paenibacillus odorifer group.</title>
        <authorList>
            <person name="den Bakker H.C."/>
            <person name="Tsai Y.-C.Y.-C."/>
            <person name="Martin N."/>
            <person name="Korlach J."/>
            <person name="Wiedmann M."/>
        </authorList>
    </citation>
    <scope>NUCLEOTIDE SEQUENCE [LARGE SCALE GENOMIC DNA]</scope>
    <source>
        <strain evidence="7">DSM 13188</strain>
    </source>
</reference>
<keyword evidence="1" id="KW-0805">Transcription regulation</keyword>
<evidence type="ECO:0000313" key="8">
    <source>
        <dbReference type="Proteomes" id="UP000029518"/>
    </source>
</evidence>